<keyword evidence="2" id="KW-1185">Reference proteome</keyword>
<comment type="caution">
    <text evidence="1">The sequence shown here is derived from an EMBL/GenBank/DDBJ whole genome shotgun (WGS) entry which is preliminary data.</text>
</comment>
<evidence type="ECO:0008006" key="3">
    <source>
        <dbReference type="Google" id="ProtNLM"/>
    </source>
</evidence>
<reference evidence="2" key="1">
    <citation type="submission" date="2015-04" db="EMBL/GenBank/DDBJ databases">
        <authorList>
            <person name="Schardt J."/>
            <person name="Mueller-Herbst S."/>
            <person name="Scherer S."/>
            <person name="Huptas C."/>
        </authorList>
    </citation>
    <scope>NUCLEOTIDE SEQUENCE [LARGE SCALE GENOMIC DNA]</scope>
    <source>
        <strain evidence="2">Kiel-L1</strain>
    </source>
</reference>
<dbReference type="AlphaFoldDB" id="A0A3D8TPF8"/>
<name>A0A3D8TPF8_9LIST</name>
<evidence type="ECO:0000313" key="2">
    <source>
        <dbReference type="Proteomes" id="UP000257055"/>
    </source>
</evidence>
<protein>
    <recommendedName>
        <fullName evidence="3">Bacteriocin</fullName>
    </recommendedName>
</protein>
<organism evidence="1 2">
    <name type="scientific">Listeria kieliensis</name>
    <dbReference type="NCBI Taxonomy" id="1621700"/>
    <lineage>
        <taxon>Bacteria</taxon>
        <taxon>Bacillati</taxon>
        <taxon>Bacillota</taxon>
        <taxon>Bacilli</taxon>
        <taxon>Bacillales</taxon>
        <taxon>Listeriaceae</taxon>
        <taxon>Listeria</taxon>
    </lineage>
</organism>
<dbReference type="Proteomes" id="UP000257055">
    <property type="component" value="Unassembled WGS sequence"/>
</dbReference>
<dbReference type="EMBL" id="LARY01000002">
    <property type="protein sequence ID" value="RDX00685.1"/>
    <property type="molecule type" value="Genomic_DNA"/>
</dbReference>
<proteinExistence type="predicted"/>
<gene>
    <name evidence="1" type="ORF">UR08_06765</name>
</gene>
<dbReference type="RefSeq" id="WP_115752923.1">
    <property type="nucleotide sequence ID" value="NZ_LARY01000002.1"/>
</dbReference>
<accession>A0A3D8TPF8</accession>
<sequence length="132" mass="15066">MKKIAVIISLIVVVLSIGGMNTEAYRIGFKNVFYHSSPYDFTPKTRKYSKSSYGIYTSSLKSKGDIYMWSRANRQGVNAGYDKKQRLGGQTLPNYAVENYGYGCSVDIEFKLRTWFWDRSRSTASGSWQPDI</sequence>
<evidence type="ECO:0000313" key="1">
    <source>
        <dbReference type="EMBL" id="RDX00685.1"/>
    </source>
</evidence>